<sequence length="433" mass="48288">MGDSTGVSGSLGGEIFLGGKKCQESNISDSDNTRDRGKIISGAIGAYGDSLSVASYACMTFIYCSTPNSEFLDPKKKLEIESWLEDSKIVDPLVSSDDVEYFDTFPALGELGYHEWLLKYPKPSWVKAKIRTENLNNIKISCMIGHFLKREAYINLESPINVMSKQHYKWIMSKGIESRQKPSNPARGDGVAGIKRRRHDLSSDGVRNLAMASGRGRLKSGSRIIYVATSSGFQSDTVIIIDIYSTVVASPNACEMWKAIEKLKTGVNQLMFEDIETNLYGSLEITLHEDGESLNSITIGFTDMNELCPIIRGTGYDHQRAVNVAGARENVGTPVVQKSGIQCYNCKEYGHDQADWIGLIMMDESVDQELVAPYMYMAQLQEVTPVPVDNSGPIFDDEPTHKVYSNITIDYWDILFMIRAQDDRMKPDDLDQK</sequence>
<reference evidence="1" key="1">
    <citation type="journal article" date="2022" name="Int. J. Mol. Sci.">
        <title>Draft Genome of Tanacetum Coccineum: Genomic Comparison of Closely Related Tanacetum-Family Plants.</title>
        <authorList>
            <person name="Yamashiro T."/>
            <person name="Shiraishi A."/>
            <person name="Nakayama K."/>
            <person name="Satake H."/>
        </authorList>
    </citation>
    <scope>NUCLEOTIDE SEQUENCE</scope>
</reference>
<comment type="caution">
    <text evidence="1">The sequence shown here is derived from an EMBL/GenBank/DDBJ whole genome shotgun (WGS) entry which is preliminary data.</text>
</comment>
<accession>A0ABQ4WC91</accession>
<reference evidence="1" key="2">
    <citation type="submission" date="2022-01" db="EMBL/GenBank/DDBJ databases">
        <authorList>
            <person name="Yamashiro T."/>
            <person name="Shiraishi A."/>
            <person name="Satake H."/>
            <person name="Nakayama K."/>
        </authorList>
    </citation>
    <scope>NUCLEOTIDE SEQUENCE</scope>
</reference>
<organism evidence="1 2">
    <name type="scientific">Tanacetum coccineum</name>
    <dbReference type="NCBI Taxonomy" id="301880"/>
    <lineage>
        <taxon>Eukaryota</taxon>
        <taxon>Viridiplantae</taxon>
        <taxon>Streptophyta</taxon>
        <taxon>Embryophyta</taxon>
        <taxon>Tracheophyta</taxon>
        <taxon>Spermatophyta</taxon>
        <taxon>Magnoliopsida</taxon>
        <taxon>eudicotyledons</taxon>
        <taxon>Gunneridae</taxon>
        <taxon>Pentapetalae</taxon>
        <taxon>asterids</taxon>
        <taxon>campanulids</taxon>
        <taxon>Asterales</taxon>
        <taxon>Asteraceae</taxon>
        <taxon>Asteroideae</taxon>
        <taxon>Anthemideae</taxon>
        <taxon>Anthemidinae</taxon>
        <taxon>Tanacetum</taxon>
    </lineage>
</organism>
<proteinExistence type="predicted"/>
<keyword evidence="2" id="KW-1185">Reference proteome</keyword>
<dbReference type="Proteomes" id="UP001151760">
    <property type="component" value="Unassembled WGS sequence"/>
</dbReference>
<gene>
    <name evidence="1" type="ORF">Tco_0623870</name>
</gene>
<protein>
    <submittedName>
        <fullName evidence="1">Uncharacterized protein</fullName>
    </submittedName>
</protein>
<evidence type="ECO:0000313" key="1">
    <source>
        <dbReference type="EMBL" id="GJS50508.1"/>
    </source>
</evidence>
<evidence type="ECO:0000313" key="2">
    <source>
        <dbReference type="Proteomes" id="UP001151760"/>
    </source>
</evidence>
<dbReference type="EMBL" id="BQNB010008520">
    <property type="protein sequence ID" value="GJS50508.1"/>
    <property type="molecule type" value="Genomic_DNA"/>
</dbReference>
<name>A0ABQ4WC91_9ASTR</name>